<dbReference type="PANTHER" id="PTHR15443:SF4">
    <property type="entry name" value="ZONA PELLUCIDA-BINDING PROTEIN 2"/>
    <property type="match status" value="1"/>
</dbReference>
<dbReference type="GO" id="GO:0005576">
    <property type="term" value="C:extracellular region"/>
    <property type="evidence" value="ECO:0007669"/>
    <property type="project" value="InterPro"/>
</dbReference>
<reference evidence="2" key="3">
    <citation type="submission" date="2025-09" db="UniProtKB">
        <authorList>
            <consortium name="Ensembl"/>
        </authorList>
    </citation>
    <scope>IDENTIFICATION</scope>
</reference>
<accession>A0A803YBC2</accession>
<dbReference type="InterPro" id="IPR010857">
    <property type="entry name" value="Sp38-bd"/>
</dbReference>
<dbReference type="GO" id="GO:0007339">
    <property type="term" value="P:binding of sperm to zona pellucida"/>
    <property type="evidence" value="ECO:0007669"/>
    <property type="project" value="InterPro"/>
</dbReference>
<evidence type="ECO:0000313" key="2">
    <source>
        <dbReference type="Ensembl" id="ENSMGAP00000029069.1"/>
    </source>
</evidence>
<dbReference type="InterPro" id="IPR048805">
    <property type="entry name" value="ZPBP1/2_C"/>
</dbReference>
<dbReference type="Ensembl" id="ENSMGAT00000025904.1">
    <property type="protein sequence ID" value="ENSMGAP00000029069.1"/>
    <property type="gene ID" value="ENSMGAG00000022574.1"/>
</dbReference>
<evidence type="ECO:0000313" key="3">
    <source>
        <dbReference type="Proteomes" id="UP000001645"/>
    </source>
</evidence>
<evidence type="ECO:0000259" key="1">
    <source>
        <dbReference type="Pfam" id="PF20626"/>
    </source>
</evidence>
<keyword evidence="3" id="KW-1185">Reference proteome</keyword>
<feature type="domain" description="Zona-pellucida-binding protein 1/2 C-terminal" evidence="1">
    <location>
        <begin position="40"/>
        <end position="91"/>
    </location>
</feature>
<sequence length="91" mass="9898">IERIGEFFRKQTYALKHQFQTVPTIHYVEGSFSVTPIDSCHPGFGRNDITHRSCAGCCVVCSPGTYSPDSAGSCRLCARHRAAGYGAKSCP</sequence>
<dbReference type="GeneTree" id="ENSGT00520000055647"/>
<reference evidence="2 3" key="1">
    <citation type="journal article" date="2010" name="PLoS Biol.">
        <title>Multi-platform next-generation sequencing of the domestic turkey (Meleagris gallopavo): genome assembly and analysis.</title>
        <authorList>
            <person name="Dalloul R.A."/>
            <person name="Long J.A."/>
            <person name="Zimin A.V."/>
            <person name="Aslam L."/>
            <person name="Beal K."/>
            <person name="Blomberg L.A."/>
            <person name="Bouffard P."/>
            <person name="Burt D.W."/>
            <person name="Crasta O."/>
            <person name="Crooijmans R.P."/>
            <person name="Cooper K."/>
            <person name="Coulombe R.A."/>
            <person name="De S."/>
            <person name="Delany M.E."/>
            <person name="Dodgson J.B."/>
            <person name="Dong J.J."/>
            <person name="Evans C."/>
            <person name="Frederickson K.M."/>
            <person name="Flicek P."/>
            <person name="Florea L."/>
            <person name="Folkerts O."/>
            <person name="Groenen M.A."/>
            <person name="Harkins T.T."/>
            <person name="Herrero J."/>
            <person name="Hoffmann S."/>
            <person name="Megens H.J."/>
            <person name="Jiang A."/>
            <person name="de Jong P."/>
            <person name="Kaiser P."/>
            <person name="Kim H."/>
            <person name="Kim K.W."/>
            <person name="Kim S."/>
            <person name="Langenberger D."/>
            <person name="Lee M.K."/>
            <person name="Lee T."/>
            <person name="Mane S."/>
            <person name="Marcais G."/>
            <person name="Marz M."/>
            <person name="McElroy A.P."/>
            <person name="Modise T."/>
            <person name="Nefedov M."/>
            <person name="Notredame C."/>
            <person name="Paton I.R."/>
            <person name="Payne W.S."/>
            <person name="Pertea G."/>
            <person name="Prickett D."/>
            <person name="Puiu D."/>
            <person name="Qioa D."/>
            <person name="Raineri E."/>
            <person name="Ruffier M."/>
            <person name="Salzberg S.L."/>
            <person name="Schatz M.C."/>
            <person name="Scheuring C."/>
            <person name="Schmidt C.J."/>
            <person name="Schroeder S."/>
            <person name="Searle S.M."/>
            <person name="Smith E.J."/>
            <person name="Smith J."/>
            <person name="Sonstegard T.S."/>
            <person name="Stadler P.F."/>
            <person name="Tafer H."/>
            <person name="Tu Z.J."/>
            <person name="Van Tassell C.P."/>
            <person name="Vilella A.J."/>
            <person name="Williams K.P."/>
            <person name="Yorke J.A."/>
            <person name="Zhang L."/>
            <person name="Zhang H.B."/>
            <person name="Zhang X."/>
            <person name="Zhang Y."/>
            <person name="Reed K.M."/>
        </authorList>
    </citation>
    <scope>NUCLEOTIDE SEQUENCE [LARGE SCALE GENOMIC DNA]</scope>
</reference>
<proteinExistence type="predicted"/>
<dbReference type="Pfam" id="PF20626">
    <property type="entry name" value="EGF_Sp38_C"/>
    <property type="match status" value="1"/>
</dbReference>
<protein>
    <recommendedName>
        <fullName evidence="1">Zona-pellucida-binding protein 1/2 C-terminal domain-containing protein</fullName>
    </recommendedName>
</protein>
<name>A0A803YBC2_MELGA</name>
<reference evidence="2" key="2">
    <citation type="submission" date="2025-08" db="UniProtKB">
        <authorList>
            <consortium name="Ensembl"/>
        </authorList>
    </citation>
    <scope>IDENTIFICATION</scope>
</reference>
<dbReference type="GO" id="GO:0002199">
    <property type="term" value="C:zona pellucida receptor complex"/>
    <property type="evidence" value="ECO:0007669"/>
    <property type="project" value="TreeGrafter"/>
</dbReference>
<organism evidence="2 3">
    <name type="scientific">Meleagris gallopavo</name>
    <name type="common">Wild turkey</name>
    <dbReference type="NCBI Taxonomy" id="9103"/>
    <lineage>
        <taxon>Eukaryota</taxon>
        <taxon>Metazoa</taxon>
        <taxon>Chordata</taxon>
        <taxon>Craniata</taxon>
        <taxon>Vertebrata</taxon>
        <taxon>Euteleostomi</taxon>
        <taxon>Archelosauria</taxon>
        <taxon>Archosauria</taxon>
        <taxon>Dinosauria</taxon>
        <taxon>Saurischia</taxon>
        <taxon>Theropoda</taxon>
        <taxon>Coelurosauria</taxon>
        <taxon>Aves</taxon>
        <taxon>Neognathae</taxon>
        <taxon>Galloanserae</taxon>
        <taxon>Galliformes</taxon>
        <taxon>Phasianidae</taxon>
        <taxon>Meleagridinae</taxon>
        <taxon>Meleagris</taxon>
    </lineage>
</organism>
<dbReference type="PANTHER" id="PTHR15443">
    <property type="entry name" value="ZONA PELLUCIDA BINDING PROTEIN SP38"/>
    <property type="match status" value="1"/>
</dbReference>
<dbReference type="GO" id="GO:0001669">
    <property type="term" value="C:acrosomal vesicle"/>
    <property type="evidence" value="ECO:0007669"/>
    <property type="project" value="TreeGrafter"/>
</dbReference>
<dbReference type="InParanoid" id="A0A803YBC2"/>
<dbReference type="Proteomes" id="UP000001645">
    <property type="component" value="Chromosome 29"/>
</dbReference>
<dbReference type="GO" id="GO:0001675">
    <property type="term" value="P:acrosome assembly"/>
    <property type="evidence" value="ECO:0007669"/>
    <property type="project" value="TreeGrafter"/>
</dbReference>
<dbReference type="AlphaFoldDB" id="A0A803YBC2"/>